<dbReference type="Proteomes" id="UP000317839">
    <property type="component" value="Unassembled WGS sequence"/>
</dbReference>
<feature type="transmembrane region" description="Helical" evidence="1">
    <location>
        <begin position="20"/>
        <end position="40"/>
    </location>
</feature>
<evidence type="ECO:0000313" key="2">
    <source>
        <dbReference type="EMBL" id="TQV77227.1"/>
    </source>
</evidence>
<evidence type="ECO:0000256" key="1">
    <source>
        <dbReference type="SAM" id="Phobius"/>
    </source>
</evidence>
<dbReference type="EMBL" id="VIKR01000001">
    <property type="protein sequence ID" value="TQV77227.1"/>
    <property type="molecule type" value="Genomic_DNA"/>
</dbReference>
<keyword evidence="1" id="KW-1133">Transmembrane helix</keyword>
<proteinExistence type="predicted"/>
<keyword evidence="3" id="KW-1185">Reference proteome</keyword>
<protein>
    <submittedName>
        <fullName evidence="2">Uncharacterized protein</fullName>
    </submittedName>
</protein>
<dbReference type="AlphaFoldDB" id="A0A545TJ46"/>
<gene>
    <name evidence="2" type="ORF">FLL45_04580</name>
</gene>
<accession>A0A545TJ46</accession>
<keyword evidence="1" id="KW-0472">Membrane</keyword>
<organism evidence="2 3">
    <name type="scientific">Aliikangiella marina</name>
    <dbReference type="NCBI Taxonomy" id="1712262"/>
    <lineage>
        <taxon>Bacteria</taxon>
        <taxon>Pseudomonadati</taxon>
        <taxon>Pseudomonadota</taxon>
        <taxon>Gammaproteobacteria</taxon>
        <taxon>Oceanospirillales</taxon>
        <taxon>Pleioneaceae</taxon>
        <taxon>Aliikangiella</taxon>
    </lineage>
</organism>
<dbReference type="RefSeq" id="WP_142940801.1">
    <property type="nucleotide sequence ID" value="NZ_VIKR01000001.1"/>
</dbReference>
<reference evidence="2 3" key="1">
    <citation type="submission" date="2019-06" db="EMBL/GenBank/DDBJ databases">
        <title>Draft genome of Aliikangiella marina GYP-15.</title>
        <authorList>
            <person name="Wang G."/>
        </authorList>
    </citation>
    <scope>NUCLEOTIDE SEQUENCE [LARGE SCALE GENOMIC DNA]</scope>
    <source>
        <strain evidence="2 3">GYP-15</strain>
    </source>
</reference>
<comment type="caution">
    <text evidence="2">The sequence shown here is derived from an EMBL/GenBank/DDBJ whole genome shotgun (WGS) entry which is preliminary data.</text>
</comment>
<sequence>MSNDHSNKTVVSNHWLSALPQWVIAFALFALVMFMGVSLVTGTPFKAFSWEFGFGDETSTENSGEIETVKSNIASLSNKLAILESRFKNIPTIETGESVTNKLKDWTQVTFNTQFDTVPRVFVTTKSELIYGYPVVFDVNQYGFKIRIEDAISTKLNTKTEVPFEYMAVLQ</sequence>
<keyword evidence="1" id="KW-0812">Transmembrane</keyword>
<name>A0A545TJ46_9GAMM</name>
<evidence type="ECO:0000313" key="3">
    <source>
        <dbReference type="Proteomes" id="UP000317839"/>
    </source>
</evidence>